<gene>
    <name evidence="1" type="ORF">PROQFM164_S01g002500</name>
</gene>
<accession>W6Q3F5</accession>
<dbReference type="STRING" id="1365484.W6Q3F5"/>
<protein>
    <submittedName>
        <fullName evidence="1">Genomic scaffold, ProqFM164S01</fullName>
    </submittedName>
</protein>
<sequence>MGFPLPTELTCTILEYISHDDPHLAKYATISRDWPAIVESRTFSYLNIETSEQLAEFNELSWGQRGSYVRTLHLIVQLESYYDDDGDACLRYENEGEMQRNNKLFDTSTQSFFITLAKWPKEGAGFSLSIEAQSPDDILDQTPEDKRYRFGDFRDQRFERSYLQFNSEIVAIKWPAIPTDISLVIIGGHDRRQIEPASCSFVVSKLPRLYRLKPNLNDHYR</sequence>
<dbReference type="OrthoDB" id="4802432at2759"/>
<name>W6Q3F5_PENRF</name>
<dbReference type="AlphaFoldDB" id="W6Q3F5"/>
<dbReference type="OMA" id="TCTILEY"/>
<dbReference type="Proteomes" id="UP000030686">
    <property type="component" value="Unassembled WGS sequence"/>
</dbReference>
<proteinExistence type="predicted"/>
<organism evidence="1 2">
    <name type="scientific">Penicillium roqueforti (strain FM164)</name>
    <dbReference type="NCBI Taxonomy" id="1365484"/>
    <lineage>
        <taxon>Eukaryota</taxon>
        <taxon>Fungi</taxon>
        <taxon>Dikarya</taxon>
        <taxon>Ascomycota</taxon>
        <taxon>Pezizomycotina</taxon>
        <taxon>Eurotiomycetes</taxon>
        <taxon>Eurotiomycetidae</taxon>
        <taxon>Eurotiales</taxon>
        <taxon>Aspergillaceae</taxon>
        <taxon>Penicillium</taxon>
    </lineage>
</organism>
<evidence type="ECO:0000313" key="2">
    <source>
        <dbReference type="Proteomes" id="UP000030686"/>
    </source>
</evidence>
<dbReference type="EMBL" id="HG792015">
    <property type="protein sequence ID" value="CDM28689.1"/>
    <property type="molecule type" value="Genomic_DNA"/>
</dbReference>
<evidence type="ECO:0000313" key="1">
    <source>
        <dbReference type="EMBL" id="CDM28689.1"/>
    </source>
</evidence>
<reference evidence="1" key="1">
    <citation type="journal article" date="2014" name="Nat. Commun.">
        <title>Multiple recent horizontal transfers of a large genomic region in cheese making fungi.</title>
        <authorList>
            <person name="Cheeseman K."/>
            <person name="Ropars J."/>
            <person name="Renault P."/>
            <person name="Dupont J."/>
            <person name="Gouzy J."/>
            <person name="Branca A."/>
            <person name="Abraham A.L."/>
            <person name="Ceppi M."/>
            <person name="Conseiller E."/>
            <person name="Debuchy R."/>
            <person name="Malagnac F."/>
            <person name="Goarin A."/>
            <person name="Silar P."/>
            <person name="Lacoste S."/>
            <person name="Sallet E."/>
            <person name="Bensimon A."/>
            <person name="Giraud T."/>
            <person name="Brygoo Y."/>
        </authorList>
    </citation>
    <scope>NUCLEOTIDE SEQUENCE [LARGE SCALE GENOMIC DNA]</scope>
    <source>
        <strain evidence="1">FM164</strain>
    </source>
</reference>
<keyword evidence="2" id="KW-1185">Reference proteome</keyword>